<accession>A0A9Q3GFR0</accession>
<reference evidence="2" key="1">
    <citation type="submission" date="2021-03" db="EMBL/GenBank/DDBJ databases">
        <title>Draft genome sequence of rust myrtle Austropuccinia psidii MF-1, a brazilian biotype.</title>
        <authorList>
            <person name="Quecine M.C."/>
            <person name="Pachon D.M.R."/>
            <person name="Bonatelli M.L."/>
            <person name="Correr F.H."/>
            <person name="Franceschini L.M."/>
            <person name="Leite T.F."/>
            <person name="Margarido G.R.A."/>
            <person name="Almeida C.A."/>
            <person name="Ferrarezi J.A."/>
            <person name="Labate C.A."/>
        </authorList>
    </citation>
    <scope>NUCLEOTIDE SEQUENCE</scope>
    <source>
        <strain evidence="2">MF-1</strain>
    </source>
</reference>
<protein>
    <submittedName>
        <fullName evidence="2">Uncharacterized protein</fullName>
    </submittedName>
</protein>
<dbReference type="AlphaFoldDB" id="A0A9Q3GFR0"/>
<name>A0A9Q3GFR0_9BASI</name>
<sequence>MSWRYNQIGEFFKLLDKAYKQLSNNPRAKRDRNNKIQKLTPDPHIPKAQGFRNIPNKIPSNCVAPEALASLTEVERRGIKIKEPVYLSLAIDKLRSMTTRPTVTQSSYMQT</sequence>
<gene>
    <name evidence="2" type="ORF">O181_005623</name>
</gene>
<organism evidence="2 3">
    <name type="scientific">Austropuccinia psidii MF-1</name>
    <dbReference type="NCBI Taxonomy" id="1389203"/>
    <lineage>
        <taxon>Eukaryota</taxon>
        <taxon>Fungi</taxon>
        <taxon>Dikarya</taxon>
        <taxon>Basidiomycota</taxon>
        <taxon>Pucciniomycotina</taxon>
        <taxon>Pucciniomycetes</taxon>
        <taxon>Pucciniales</taxon>
        <taxon>Sphaerophragmiaceae</taxon>
        <taxon>Austropuccinia</taxon>
    </lineage>
</organism>
<evidence type="ECO:0000256" key="1">
    <source>
        <dbReference type="SAM" id="MobiDB-lite"/>
    </source>
</evidence>
<dbReference type="Proteomes" id="UP000765509">
    <property type="component" value="Unassembled WGS sequence"/>
</dbReference>
<feature type="region of interest" description="Disordered" evidence="1">
    <location>
        <begin position="23"/>
        <end position="52"/>
    </location>
</feature>
<keyword evidence="3" id="KW-1185">Reference proteome</keyword>
<proteinExistence type="predicted"/>
<evidence type="ECO:0000313" key="3">
    <source>
        <dbReference type="Proteomes" id="UP000765509"/>
    </source>
</evidence>
<dbReference type="EMBL" id="AVOT02001159">
    <property type="protein sequence ID" value="MBW0465908.1"/>
    <property type="molecule type" value="Genomic_DNA"/>
</dbReference>
<comment type="caution">
    <text evidence="2">The sequence shown here is derived from an EMBL/GenBank/DDBJ whole genome shotgun (WGS) entry which is preliminary data.</text>
</comment>
<evidence type="ECO:0000313" key="2">
    <source>
        <dbReference type="EMBL" id="MBW0465908.1"/>
    </source>
</evidence>